<evidence type="ECO:0000256" key="8">
    <source>
        <dbReference type="ARBA" id="ARBA00035354"/>
    </source>
</evidence>
<dbReference type="InterPro" id="IPR009000">
    <property type="entry name" value="Transl_B-barrel_sf"/>
</dbReference>
<keyword evidence="6" id="KW-0687">Ribonucleoprotein</keyword>
<feature type="non-terminal residue" evidence="10">
    <location>
        <position position="1"/>
    </location>
</feature>
<evidence type="ECO:0000313" key="10">
    <source>
        <dbReference type="EMBL" id="KAK2095760.1"/>
    </source>
</evidence>
<comment type="function">
    <text evidence="7">Component of the large ribosomal subunit. The ribosome is a large ribonucleoprotein complex responsible for the synthesis of proteins in the cell.</text>
</comment>
<evidence type="ECO:0000256" key="2">
    <source>
        <dbReference type="ARBA" id="ARBA00022499"/>
    </source>
</evidence>
<comment type="subunit">
    <text evidence="9">Component of the large ribosomal subunit. Interacts with DHX33.</text>
</comment>
<organism evidence="10 11">
    <name type="scientific">Saguinus oedipus</name>
    <name type="common">Cotton-top tamarin</name>
    <name type="synonym">Oedipomidas oedipus</name>
    <dbReference type="NCBI Taxonomy" id="9490"/>
    <lineage>
        <taxon>Eukaryota</taxon>
        <taxon>Metazoa</taxon>
        <taxon>Chordata</taxon>
        <taxon>Craniata</taxon>
        <taxon>Vertebrata</taxon>
        <taxon>Euteleostomi</taxon>
        <taxon>Mammalia</taxon>
        <taxon>Eutheria</taxon>
        <taxon>Euarchontoglires</taxon>
        <taxon>Primates</taxon>
        <taxon>Haplorrhini</taxon>
        <taxon>Platyrrhini</taxon>
        <taxon>Cebidae</taxon>
        <taxon>Callitrichinae</taxon>
        <taxon>Saguinus</taxon>
    </lineage>
</organism>
<sequence length="80" mass="9142">IQGEQEGAVATVTIVVTPPLVVVGIVDYMETPQGLQTFKTVFAEHISNECKSCFYKNWHESKKKAFTKYFKKWQDEDGKN</sequence>
<dbReference type="InterPro" id="IPR000597">
    <property type="entry name" value="Ribosomal_uL3"/>
</dbReference>
<dbReference type="Pfam" id="PF00297">
    <property type="entry name" value="Ribosomal_L3"/>
    <property type="match status" value="1"/>
</dbReference>
<dbReference type="Gene3D" id="3.30.1430.10">
    <property type="match status" value="1"/>
</dbReference>
<evidence type="ECO:0000256" key="3">
    <source>
        <dbReference type="ARBA" id="ARBA00022843"/>
    </source>
</evidence>
<dbReference type="EMBL" id="JASSZA010000013">
    <property type="protein sequence ID" value="KAK2095760.1"/>
    <property type="molecule type" value="Genomic_DNA"/>
</dbReference>
<evidence type="ECO:0000256" key="7">
    <source>
        <dbReference type="ARBA" id="ARBA00034092"/>
    </source>
</evidence>
<keyword evidence="3" id="KW-0832">Ubl conjugation</keyword>
<name>A0ABQ9UGA7_SAGOE</name>
<keyword evidence="2" id="KW-1017">Isopeptide bond</keyword>
<dbReference type="GO" id="GO:0005840">
    <property type="term" value="C:ribosome"/>
    <property type="evidence" value="ECO:0007669"/>
    <property type="project" value="UniProtKB-KW"/>
</dbReference>
<dbReference type="Gene3D" id="2.40.30.10">
    <property type="entry name" value="Translation factors"/>
    <property type="match status" value="1"/>
</dbReference>
<evidence type="ECO:0000256" key="4">
    <source>
        <dbReference type="ARBA" id="ARBA00022980"/>
    </source>
</evidence>
<dbReference type="InterPro" id="IPR045077">
    <property type="entry name" value="L3_arc_euk"/>
</dbReference>
<comment type="caution">
    <text evidence="10">The sequence shown here is derived from an EMBL/GenBank/DDBJ whole genome shotgun (WGS) entry which is preliminary data.</text>
</comment>
<reference evidence="10 11" key="1">
    <citation type="submission" date="2023-05" db="EMBL/GenBank/DDBJ databases">
        <title>B98-5 Cell Line De Novo Hybrid Assembly: An Optical Mapping Approach.</title>
        <authorList>
            <person name="Kananen K."/>
            <person name="Auerbach J.A."/>
            <person name="Kautto E."/>
            <person name="Blachly J.S."/>
        </authorList>
    </citation>
    <scope>NUCLEOTIDE SEQUENCE [LARGE SCALE GENOMIC DNA]</scope>
    <source>
        <strain evidence="10">B95-8</strain>
        <tissue evidence="10">Cell line</tissue>
    </source>
</reference>
<dbReference type="SUPFAM" id="SSF50447">
    <property type="entry name" value="Translation proteins"/>
    <property type="match status" value="1"/>
</dbReference>
<dbReference type="Proteomes" id="UP001266305">
    <property type="component" value="Unassembled WGS sequence"/>
</dbReference>
<gene>
    <name evidence="10" type="primary">RPL3_16</name>
    <name evidence="10" type="ORF">P7K49_027176</name>
</gene>
<evidence type="ECO:0000313" key="11">
    <source>
        <dbReference type="Proteomes" id="UP001266305"/>
    </source>
</evidence>
<dbReference type="PANTHER" id="PTHR11363:SF4">
    <property type="entry name" value="LARGE RIBOSOMAL SUBUNIT PROTEIN UL3"/>
    <property type="match status" value="1"/>
</dbReference>
<evidence type="ECO:0000256" key="1">
    <source>
        <dbReference type="ARBA" id="ARBA00006540"/>
    </source>
</evidence>
<comment type="similarity">
    <text evidence="1">Belongs to the universal ribosomal protein uL3 family.</text>
</comment>
<evidence type="ECO:0000256" key="6">
    <source>
        <dbReference type="ARBA" id="ARBA00023274"/>
    </source>
</evidence>
<evidence type="ECO:0000256" key="5">
    <source>
        <dbReference type="ARBA" id="ARBA00022990"/>
    </source>
</evidence>
<keyword evidence="5" id="KW-0007">Acetylation</keyword>
<dbReference type="PANTHER" id="PTHR11363">
    <property type="entry name" value="60S RIBOSOMAL PROTEIN L3-RELATED"/>
    <property type="match status" value="1"/>
</dbReference>
<protein>
    <recommendedName>
        <fullName evidence="8">60S ribosomal protein L3</fullName>
    </recommendedName>
</protein>
<proteinExistence type="inferred from homology"/>
<keyword evidence="4 10" id="KW-0689">Ribosomal protein</keyword>
<keyword evidence="11" id="KW-1185">Reference proteome</keyword>
<accession>A0ABQ9UGA7</accession>
<evidence type="ECO:0000256" key="9">
    <source>
        <dbReference type="ARBA" id="ARBA00046482"/>
    </source>
</evidence>